<sequence>MATPDEVLTNARGLHEKGHYQEAVKLYSEVIQVWDVDEAQELLHSEYRQFHLARAYNDRGLCLYMLVEFDEAIKDLTQAIKLDPKLAAAHYTRGTIHYRLCSSQAMEDGGRLVIIRKALDDLHEAVNLEPENQDFQQGLNDCKKELVRLMDGVESKILELDGLNVGQLALLMYLLDSGDPSVGSDNSQRRRNTLGARQGCHAFLSILSRRDWGARYLSALLELRAQELLHRMSLQLPENSEALQRQVQLCGEELLVLVEACHHLNITHRHLDTSIAIVQKMLRLTDSEKRGSFFLYAENLLLSRMCDNLTPLQVYKLYCAALISPEFCRIVDGGFKVTENNVKDEEGLKEVLFFYLIRVLEFNSLLNRIYTDNLKSLLEDVMATYKEEDKEKEEEKQTLIKAMTVLQSYPNECRPSGLCVIFCVTEDRAGAKYEMDKIKSVFQDRLGYTVVTEKNPSNDTLEWYVKELQNTKYNFYDSFVFWFVSHGSEDTVTLADKKSYSRDTFIHKFSLPDNFRKKPKIFFMATCRGNKTIKVMPLGGVNVAADGHPKPWPGDVPLPYQDISSVYYQMDRVIANATLPEKFSFRTDDKGSIFVDTVCCLLEERGGQNLTVVLEEAFRRIHRVLFISNEGEFEGSAKQACFYESTLQKTFLIPDYT</sequence>
<dbReference type="InterPro" id="IPR002398">
    <property type="entry name" value="Pept_C14"/>
</dbReference>
<evidence type="ECO:0000256" key="1">
    <source>
        <dbReference type="ARBA" id="ARBA00010134"/>
    </source>
</evidence>
<dbReference type="PANTHER" id="PTHR47901">
    <property type="entry name" value="CASPASE RECRUITMENT DOMAIN-CONTAINING PROTEIN 18"/>
    <property type="match status" value="1"/>
</dbReference>
<dbReference type="PROSITE" id="PS50293">
    <property type="entry name" value="TPR_REGION"/>
    <property type="match status" value="1"/>
</dbReference>
<dbReference type="SMART" id="SM00028">
    <property type="entry name" value="TPR"/>
    <property type="match status" value="3"/>
</dbReference>
<keyword evidence="5" id="KW-0802">TPR repeat</keyword>
<name>A0AAE1L3X1_PETCI</name>
<organism evidence="10 11">
    <name type="scientific">Petrolisthes cinctipes</name>
    <name type="common">Flat porcelain crab</name>
    <dbReference type="NCBI Taxonomy" id="88211"/>
    <lineage>
        <taxon>Eukaryota</taxon>
        <taxon>Metazoa</taxon>
        <taxon>Ecdysozoa</taxon>
        <taxon>Arthropoda</taxon>
        <taxon>Crustacea</taxon>
        <taxon>Multicrustacea</taxon>
        <taxon>Malacostraca</taxon>
        <taxon>Eumalacostraca</taxon>
        <taxon>Eucarida</taxon>
        <taxon>Decapoda</taxon>
        <taxon>Pleocyemata</taxon>
        <taxon>Anomura</taxon>
        <taxon>Galatheoidea</taxon>
        <taxon>Porcellanidae</taxon>
        <taxon>Petrolisthes</taxon>
    </lineage>
</organism>
<gene>
    <name evidence="10" type="ORF">Pcinc_000957</name>
</gene>
<dbReference type="Gene3D" id="3.40.50.1460">
    <property type="match status" value="1"/>
</dbReference>
<dbReference type="PROSITE" id="PS50005">
    <property type="entry name" value="TPR"/>
    <property type="match status" value="1"/>
</dbReference>
<dbReference type="PRINTS" id="PR00376">
    <property type="entry name" value="IL1BCENZYME"/>
</dbReference>
<evidence type="ECO:0000259" key="8">
    <source>
        <dbReference type="PROSITE" id="PS50207"/>
    </source>
</evidence>
<keyword evidence="7" id="KW-0175">Coiled coil</keyword>
<dbReference type="PANTHER" id="PTHR47901:SF8">
    <property type="entry name" value="CASPASE-3"/>
    <property type="match status" value="1"/>
</dbReference>
<keyword evidence="3" id="KW-0053">Apoptosis</keyword>
<dbReference type="PROSITE" id="PS50208">
    <property type="entry name" value="CASPASE_P20"/>
    <property type="match status" value="1"/>
</dbReference>
<dbReference type="SUPFAM" id="SSF48452">
    <property type="entry name" value="TPR-like"/>
    <property type="match status" value="1"/>
</dbReference>
<evidence type="ECO:0000313" key="10">
    <source>
        <dbReference type="EMBL" id="KAK3895311.1"/>
    </source>
</evidence>
<feature type="repeat" description="TPR" evidence="5">
    <location>
        <begin position="53"/>
        <end position="86"/>
    </location>
</feature>
<comment type="similarity">
    <text evidence="1 6">Belongs to the peptidase C14A family.</text>
</comment>
<dbReference type="GO" id="GO:0004197">
    <property type="term" value="F:cysteine-type endopeptidase activity"/>
    <property type="evidence" value="ECO:0007669"/>
    <property type="project" value="InterPro"/>
</dbReference>
<dbReference type="InterPro" id="IPR015917">
    <property type="entry name" value="Pept_C14A"/>
</dbReference>
<evidence type="ECO:0000313" key="11">
    <source>
        <dbReference type="Proteomes" id="UP001286313"/>
    </source>
</evidence>
<dbReference type="InterPro" id="IPR011990">
    <property type="entry name" value="TPR-like_helical_dom_sf"/>
</dbReference>
<keyword evidence="11" id="KW-1185">Reference proteome</keyword>
<evidence type="ECO:0000256" key="2">
    <source>
        <dbReference type="ARBA" id="ARBA00022670"/>
    </source>
</evidence>
<evidence type="ECO:0000256" key="6">
    <source>
        <dbReference type="RuleBase" id="RU003971"/>
    </source>
</evidence>
<dbReference type="SMART" id="SM00115">
    <property type="entry name" value="CASc"/>
    <property type="match status" value="1"/>
</dbReference>
<feature type="coiled-coil region" evidence="7">
    <location>
        <begin position="375"/>
        <end position="402"/>
    </location>
</feature>
<dbReference type="Proteomes" id="UP001286313">
    <property type="component" value="Unassembled WGS sequence"/>
</dbReference>
<evidence type="ECO:0000256" key="7">
    <source>
        <dbReference type="SAM" id="Coils"/>
    </source>
</evidence>
<protein>
    <recommendedName>
        <fullName evidence="12">Caspase-8</fullName>
    </recommendedName>
</protein>
<evidence type="ECO:0008006" key="12">
    <source>
        <dbReference type="Google" id="ProtNLM"/>
    </source>
</evidence>
<evidence type="ECO:0000256" key="3">
    <source>
        <dbReference type="ARBA" id="ARBA00022703"/>
    </source>
</evidence>
<dbReference type="AlphaFoldDB" id="A0AAE1L3X1"/>
<proteinExistence type="inferred from homology"/>
<keyword evidence="2" id="KW-0645">Protease</keyword>
<dbReference type="Pfam" id="PF00656">
    <property type="entry name" value="Peptidase_C14"/>
    <property type="match status" value="1"/>
</dbReference>
<reference evidence="10" key="1">
    <citation type="submission" date="2023-10" db="EMBL/GenBank/DDBJ databases">
        <title>Genome assemblies of two species of porcelain crab, Petrolisthes cinctipes and Petrolisthes manimaculis (Anomura: Porcellanidae).</title>
        <authorList>
            <person name="Angst P."/>
        </authorList>
    </citation>
    <scope>NUCLEOTIDE SEQUENCE</scope>
    <source>
        <strain evidence="10">PB745_01</strain>
        <tissue evidence="10">Gill</tissue>
    </source>
</reference>
<dbReference type="Pfam" id="PF00515">
    <property type="entry name" value="TPR_1"/>
    <property type="match status" value="1"/>
</dbReference>
<dbReference type="InterPro" id="IPR019734">
    <property type="entry name" value="TPR_rpt"/>
</dbReference>
<accession>A0AAE1L3X1</accession>
<dbReference type="InterPro" id="IPR002138">
    <property type="entry name" value="Pept_C14_p10"/>
</dbReference>
<keyword evidence="4" id="KW-0378">Hydrolase</keyword>
<feature type="domain" description="Caspase family p20" evidence="9">
    <location>
        <begin position="422"/>
        <end position="531"/>
    </location>
</feature>
<evidence type="ECO:0000259" key="9">
    <source>
        <dbReference type="PROSITE" id="PS50208"/>
    </source>
</evidence>
<dbReference type="Gene3D" id="1.25.40.10">
    <property type="entry name" value="Tetratricopeptide repeat domain"/>
    <property type="match status" value="1"/>
</dbReference>
<dbReference type="InterPro" id="IPR011600">
    <property type="entry name" value="Pept_C14_caspase"/>
</dbReference>
<dbReference type="GO" id="GO:0006508">
    <property type="term" value="P:proteolysis"/>
    <property type="evidence" value="ECO:0007669"/>
    <property type="project" value="UniProtKB-KW"/>
</dbReference>
<dbReference type="InterPro" id="IPR001309">
    <property type="entry name" value="Pept_C14_p20"/>
</dbReference>
<dbReference type="GO" id="GO:0006915">
    <property type="term" value="P:apoptotic process"/>
    <property type="evidence" value="ECO:0007669"/>
    <property type="project" value="UniProtKB-KW"/>
</dbReference>
<comment type="caution">
    <text evidence="10">The sequence shown here is derived from an EMBL/GenBank/DDBJ whole genome shotgun (WGS) entry which is preliminary data.</text>
</comment>
<evidence type="ECO:0000256" key="4">
    <source>
        <dbReference type="ARBA" id="ARBA00022801"/>
    </source>
</evidence>
<feature type="domain" description="Caspase family p10" evidence="8">
    <location>
        <begin position="569"/>
        <end position="606"/>
    </location>
</feature>
<dbReference type="SUPFAM" id="SSF52129">
    <property type="entry name" value="Caspase-like"/>
    <property type="match status" value="1"/>
</dbReference>
<evidence type="ECO:0000256" key="5">
    <source>
        <dbReference type="PROSITE-ProRule" id="PRU00339"/>
    </source>
</evidence>
<dbReference type="PROSITE" id="PS50207">
    <property type="entry name" value="CASPASE_P10"/>
    <property type="match status" value="1"/>
</dbReference>
<dbReference type="EMBL" id="JAWQEG010000050">
    <property type="protein sequence ID" value="KAK3895311.1"/>
    <property type="molecule type" value="Genomic_DNA"/>
</dbReference>
<dbReference type="InterPro" id="IPR029030">
    <property type="entry name" value="Caspase-like_dom_sf"/>
</dbReference>